<accession>A0A6A6GTZ0</accession>
<name>A0A6A6GTZ0_VIRVR</name>
<dbReference type="Proteomes" id="UP000800092">
    <property type="component" value="Unassembled WGS sequence"/>
</dbReference>
<dbReference type="AlphaFoldDB" id="A0A6A6GTZ0"/>
<evidence type="ECO:0000313" key="1">
    <source>
        <dbReference type="EMBL" id="KAF2229254.1"/>
    </source>
</evidence>
<organism evidence="1 2">
    <name type="scientific">Viridothelium virens</name>
    <name type="common">Speckled blister lichen</name>
    <name type="synonym">Trypethelium virens</name>
    <dbReference type="NCBI Taxonomy" id="1048519"/>
    <lineage>
        <taxon>Eukaryota</taxon>
        <taxon>Fungi</taxon>
        <taxon>Dikarya</taxon>
        <taxon>Ascomycota</taxon>
        <taxon>Pezizomycotina</taxon>
        <taxon>Dothideomycetes</taxon>
        <taxon>Dothideomycetes incertae sedis</taxon>
        <taxon>Trypetheliales</taxon>
        <taxon>Trypetheliaceae</taxon>
        <taxon>Viridothelium</taxon>
    </lineage>
</organism>
<proteinExistence type="predicted"/>
<keyword evidence="2" id="KW-1185">Reference proteome</keyword>
<protein>
    <submittedName>
        <fullName evidence="1">Uncharacterized protein</fullName>
    </submittedName>
</protein>
<sequence length="59" mass="6710">MGLLESFRVQNRWFRSQAIVCGFLNTIEEVPDSVDVDILAPFLVLKGPGVQVEGHLRRR</sequence>
<evidence type="ECO:0000313" key="2">
    <source>
        <dbReference type="Proteomes" id="UP000800092"/>
    </source>
</evidence>
<gene>
    <name evidence="1" type="ORF">EV356DRAFT_496350</name>
</gene>
<reference evidence="1" key="1">
    <citation type="journal article" date="2020" name="Stud. Mycol.">
        <title>101 Dothideomycetes genomes: a test case for predicting lifestyles and emergence of pathogens.</title>
        <authorList>
            <person name="Haridas S."/>
            <person name="Albert R."/>
            <person name="Binder M."/>
            <person name="Bloem J."/>
            <person name="Labutti K."/>
            <person name="Salamov A."/>
            <person name="Andreopoulos B."/>
            <person name="Baker S."/>
            <person name="Barry K."/>
            <person name="Bills G."/>
            <person name="Bluhm B."/>
            <person name="Cannon C."/>
            <person name="Castanera R."/>
            <person name="Culley D."/>
            <person name="Daum C."/>
            <person name="Ezra D."/>
            <person name="Gonzalez J."/>
            <person name="Henrissat B."/>
            <person name="Kuo A."/>
            <person name="Liang C."/>
            <person name="Lipzen A."/>
            <person name="Lutzoni F."/>
            <person name="Magnuson J."/>
            <person name="Mondo S."/>
            <person name="Nolan M."/>
            <person name="Ohm R."/>
            <person name="Pangilinan J."/>
            <person name="Park H.-J."/>
            <person name="Ramirez L."/>
            <person name="Alfaro M."/>
            <person name="Sun H."/>
            <person name="Tritt A."/>
            <person name="Yoshinaga Y."/>
            <person name="Zwiers L.-H."/>
            <person name="Turgeon B."/>
            <person name="Goodwin S."/>
            <person name="Spatafora J."/>
            <person name="Crous P."/>
            <person name="Grigoriev I."/>
        </authorList>
    </citation>
    <scope>NUCLEOTIDE SEQUENCE</scope>
    <source>
        <strain evidence="1">Tuck. ex Michener</strain>
    </source>
</reference>
<dbReference type="EMBL" id="ML991870">
    <property type="protein sequence ID" value="KAF2229254.1"/>
    <property type="molecule type" value="Genomic_DNA"/>
</dbReference>